<dbReference type="GO" id="GO:0005634">
    <property type="term" value="C:nucleus"/>
    <property type="evidence" value="ECO:0007669"/>
    <property type="project" value="TreeGrafter"/>
</dbReference>
<protein>
    <recommendedName>
        <fullName evidence="11">Ubiquitin thioesterase OTU</fullName>
        <ecNumber evidence="11">3.4.19.12</ecNumber>
    </recommendedName>
</protein>
<evidence type="ECO:0000256" key="2">
    <source>
        <dbReference type="ARBA" id="ARBA00004496"/>
    </source>
</evidence>
<dbReference type="GO" id="GO:0016579">
    <property type="term" value="P:protein deubiquitination"/>
    <property type="evidence" value="ECO:0007669"/>
    <property type="project" value="TreeGrafter"/>
</dbReference>
<dbReference type="GO" id="GO:0004843">
    <property type="term" value="F:cysteine-type deubiquitinase activity"/>
    <property type="evidence" value="ECO:0007669"/>
    <property type="project" value="UniProtKB-UniRule"/>
</dbReference>
<dbReference type="EMBL" id="BACD03000004">
    <property type="protein sequence ID" value="GAO46537.1"/>
    <property type="molecule type" value="Genomic_DNA"/>
</dbReference>
<organism evidence="14 15">
    <name type="scientific">Saitoella complicata (strain BCRC 22490 / CBS 7301 / JCM 7358 / NBRC 10748 / NRRL Y-17804)</name>
    <dbReference type="NCBI Taxonomy" id="698492"/>
    <lineage>
        <taxon>Eukaryota</taxon>
        <taxon>Fungi</taxon>
        <taxon>Dikarya</taxon>
        <taxon>Ascomycota</taxon>
        <taxon>Taphrinomycotina</taxon>
        <taxon>Taphrinomycotina incertae sedis</taxon>
        <taxon>Saitoella</taxon>
    </lineage>
</organism>
<dbReference type="InterPro" id="IPR057766">
    <property type="entry name" value="Znf-C2H2_OTU1-like_C"/>
</dbReference>
<keyword evidence="9 11" id="KW-0788">Thiol protease</keyword>
<dbReference type="OMA" id="VDEYCAW"/>
<keyword evidence="3 11" id="KW-0963">Cytoplasm</keyword>
<comment type="subcellular location">
    <subcellularLocation>
        <location evidence="2 11">Cytoplasm</location>
    </subcellularLocation>
</comment>
<dbReference type="SUPFAM" id="SSF54001">
    <property type="entry name" value="Cysteine proteinases"/>
    <property type="match status" value="1"/>
</dbReference>
<dbReference type="Gene3D" id="3.90.70.80">
    <property type="match status" value="1"/>
</dbReference>
<feature type="region of interest" description="Disordered" evidence="12">
    <location>
        <begin position="1"/>
        <end position="22"/>
    </location>
</feature>
<dbReference type="PROSITE" id="PS50802">
    <property type="entry name" value="OTU"/>
    <property type="match status" value="1"/>
</dbReference>
<evidence type="ECO:0000313" key="15">
    <source>
        <dbReference type="Proteomes" id="UP000033140"/>
    </source>
</evidence>
<evidence type="ECO:0000313" key="14">
    <source>
        <dbReference type="EMBL" id="GAO46537.1"/>
    </source>
</evidence>
<dbReference type="EC" id="3.4.19.12" evidence="11"/>
<dbReference type="PANTHER" id="PTHR13312">
    <property type="entry name" value="HIV-INDUCED PROTEIN-7-LIKE PROTEASE"/>
    <property type="match status" value="1"/>
</dbReference>
<keyword evidence="15" id="KW-1185">Reference proteome</keyword>
<dbReference type="InterPro" id="IPR048857">
    <property type="entry name" value="OTU1_Ubl"/>
</dbReference>
<reference evidence="14 15" key="1">
    <citation type="journal article" date="2011" name="J. Gen. Appl. Microbiol.">
        <title>Draft genome sequencing of the enigmatic yeast Saitoella complicata.</title>
        <authorList>
            <person name="Nishida H."/>
            <person name="Hamamoto M."/>
            <person name="Sugiyama J."/>
        </authorList>
    </citation>
    <scope>NUCLEOTIDE SEQUENCE [LARGE SCALE GENOMIC DNA]</scope>
    <source>
        <strain evidence="14 15">NRRL Y-17804</strain>
    </source>
</reference>
<feature type="compositionally biased region" description="Pro residues" evidence="12">
    <location>
        <begin position="80"/>
        <end position="91"/>
    </location>
</feature>
<evidence type="ECO:0000256" key="4">
    <source>
        <dbReference type="ARBA" id="ARBA00022670"/>
    </source>
</evidence>
<gene>
    <name evidence="14" type="ORF">G7K_0767-t1</name>
</gene>
<evidence type="ECO:0000256" key="12">
    <source>
        <dbReference type="SAM" id="MobiDB-lite"/>
    </source>
</evidence>
<dbReference type="Proteomes" id="UP000033140">
    <property type="component" value="Unassembled WGS sequence"/>
</dbReference>
<feature type="region of interest" description="Disordered" evidence="12">
    <location>
        <begin position="73"/>
        <end position="114"/>
    </location>
</feature>
<dbReference type="GO" id="GO:0030968">
    <property type="term" value="P:endoplasmic reticulum unfolded protein response"/>
    <property type="evidence" value="ECO:0007669"/>
    <property type="project" value="TreeGrafter"/>
</dbReference>
<name>A0A0E9N9H1_SAICN</name>
<dbReference type="Gene3D" id="3.10.20.90">
    <property type="entry name" value="Phosphatidylinositol 3-kinase Catalytic Subunit, Chain A, domain 1"/>
    <property type="match status" value="1"/>
</dbReference>
<evidence type="ECO:0000256" key="7">
    <source>
        <dbReference type="ARBA" id="ARBA00022786"/>
    </source>
</evidence>
<dbReference type="GO" id="GO:0036503">
    <property type="term" value="P:ERAD pathway"/>
    <property type="evidence" value="ECO:0007669"/>
    <property type="project" value="TreeGrafter"/>
</dbReference>
<keyword evidence="7 11" id="KW-0833">Ubl conjugation pathway</keyword>
<evidence type="ECO:0000256" key="1">
    <source>
        <dbReference type="ARBA" id="ARBA00000707"/>
    </source>
</evidence>
<evidence type="ECO:0000256" key="6">
    <source>
        <dbReference type="ARBA" id="ARBA00022771"/>
    </source>
</evidence>
<keyword evidence="5" id="KW-0479">Metal-binding</keyword>
<evidence type="ECO:0000256" key="8">
    <source>
        <dbReference type="ARBA" id="ARBA00022801"/>
    </source>
</evidence>
<dbReference type="PANTHER" id="PTHR13312:SF0">
    <property type="entry name" value="UBIQUITIN THIOESTERASE OTU1"/>
    <property type="match status" value="1"/>
</dbReference>
<dbReference type="GO" id="GO:0008270">
    <property type="term" value="F:zinc ion binding"/>
    <property type="evidence" value="ECO:0007669"/>
    <property type="project" value="UniProtKB-KW"/>
</dbReference>
<dbReference type="Pfam" id="PF02338">
    <property type="entry name" value="OTU"/>
    <property type="match status" value="1"/>
</dbReference>
<keyword evidence="6" id="KW-0863">Zinc-finger</keyword>
<proteinExistence type="predicted"/>
<reference evidence="14 15" key="2">
    <citation type="journal article" date="2014" name="J. Gen. Appl. Microbiol.">
        <title>The early diverging ascomycetous budding yeast Saitoella complicata has three histone deacetylases belonging to the Clr6, Hos2, and Rpd3 lineages.</title>
        <authorList>
            <person name="Nishida H."/>
            <person name="Matsumoto T."/>
            <person name="Kondo S."/>
            <person name="Hamamoto M."/>
            <person name="Yoshikawa H."/>
        </authorList>
    </citation>
    <scope>NUCLEOTIDE SEQUENCE [LARGE SCALE GENOMIC DNA]</scope>
    <source>
        <strain evidence="14 15">NRRL Y-17804</strain>
    </source>
</reference>
<evidence type="ECO:0000256" key="5">
    <source>
        <dbReference type="ARBA" id="ARBA00022723"/>
    </source>
</evidence>
<evidence type="ECO:0000256" key="9">
    <source>
        <dbReference type="ARBA" id="ARBA00022807"/>
    </source>
</evidence>
<keyword evidence="4" id="KW-0645">Protease</keyword>
<dbReference type="Pfam" id="PF21403">
    <property type="entry name" value="OTU1_UBXL"/>
    <property type="match status" value="1"/>
</dbReference>
<dbReference type="CDD" id="cd22745">
    <property type="entry name" value="OTU_OTU1"/>
    <property type="match status" value="1"/>
</dbReference>
<comment type="caution">
    <text evidence="14">The sequence shown here is derived from an EMBL/GenBank/DDBJ whole genome shotgun (WGS) entry which is preliminary data.</text>
</comment>
<accession>A0A0E9N9H1</accession>
<comment type="function">
    <text evidence="11">Hydrolase that can remove conjugated ubiquitin from proteins and may therefore play an important regulatory role at the level of protein turnover by preventing degradation.</text>
</comment>
<evidence type="ECO:0000259" key="13">
    <source>
        <dbReference type="PROSITE" id="PS50802"/>
    </source>
</evidence>
<dbReference type="InterPro" id="IPR003323">
    <property type="entry name" value="OTU_dom"/>
</dbReference>
<dbReference type="Pfam" id="PF24560">
    <property type="entry name" value="zf-C2H2_OTU1_C"/>
    <property type="match status" value="1"/>
</dbReference>
<feature type="domain" description="OTU" evidence="13">
    <location>
        <begin position="121"/>
        <end position="242"/>
    </location>
</feature>
<dbReference type="GO" id="GO:0005829">
    <property type="term" value="C:cytosol"/>
    <property type="evidence" value="ECO:0007669"/>
    <property type="project" value="TreeGrafter"/>
</dbReference>
<evidence type="ECO:0000256" key="11">
    <source>
        <dbReference type="RuleBase" id="RU367104"/>
    </source>
</evidence>
<dbReference type="FunFam" id="3.90.70.80:FF:000016">
    <property type="entry name" value="Putative ubiquitin thioesterase otu1"/>
    <property type="match status" value="1"/>
</dbReference>
<comment type="catalytic activity">
    <reaction evidence="1 11">
        <text>Thiol-dependent hydrolysis of ester, thioester, amide, peptide and isopeptide bonds formed by the C-terminal Gly of ubiquitin (a 76-residue protein attached to proteins as an intracellular targeting signal).</text>
        <dbReference type="EC" id="3.4.19.12"/>
    </reaction>
</comment>
<dbReference type="AlphaFoldDB" id="A0A0E9N9H1"/>
<dbReference type="InterPro" id="IPR038765">
    <property type="entry name" value="Papain-like_cys_pep_sf"/>
</dbReference>
<keyword evidence="10" id="KW-0862">Zinc</keyword>
<reference evidence="14 15" key="3">
    <citation type="journal article" date="2015" name="Genome Announc.">
        <title>Draft Genome Sequence of the Archiascomycetous Yeast Saitoella complicata.</title>
        <authorList>
            <person name="Yamauchi K."/>
            <person name="Kondo S."/>
            <person name="Hamamoto M."/>
            <person name="Takahashi Y."/>
            <person name="Ogura Y."/>
            <person name="Hayashi T."/>
            <person name="Nishida H."/>
        </authorList>
    </citation>
    <scope>NUCLEOTIDE SEQUENCE [LARGE SCALE GENOMIC DNA]</scope>
    <source>
        <strain evidence="14 15">NRRL Y-17804</strain>
    </source>
</reference>
<sequence length="321" mass="34571">MAQSGKSTLQTQQQHTSHHENTTLAQLWDKVSDITSSVSFTVKTGYPPKALSFDEPLRLIRDVGVKSGEQLVVEDHDAPKPPLKKPSPPASAPTSSGSGSGKGAANENDPPEVTLKDGRRLALRVMPDDNSCLFRALTYVLPPSPTLSAPALRQHVAAYIASHPDEYPEVVLGKPPPQYCAWIERSESWGGAIEMAILSKEFGVEIASVDVGTGRVDRFNEEAGRRCLVVYSGIHYDALALSPVYASPGEHDQTLFDVGSALGDEVLQAAQELVGRLKGKGYYTDTANFSLRCSVCRVGLKGEKEAVKHAEGTGHGAFEEY</sequence>
<evidence type="ECO:0000256" key="10">
    <source>
        <dbReference type="ARBA" id="ARBA00022833"/>
    </source>
</evidence>
<evidence type="ECO:0000256" key="3">
    <source>
        <dbReference type="ARBA" id="ARBA00022490"/>
    </source>
</evidence>
<keyword evidence="8 11" id="KW-0378">Hydrolase</keyword>
<dbReference type="STRING" id="698492.A0A0E9N9H1"/>